<dbReference type="InterPro" id="IPR036691">
    <property type="entry name" value="Endo/exonu/phosph_ase_sf"/>
</dbReference>
<dbReference type="PROSITE" id="PS50802">
    <property type="entry name" value="OTU"/>
    <property type="match status" value="1"/>
</dbReference>
<evidence type="ECO:0000256" key="6">
    <source>
        <dbReference type="ARBA" id="ARBA00023065"/>
    </source>
</evidence>
<dbReference type="GO" id="GO:0033179">
    <property type="term" value="C:proton-transporting V-type ATPase, V0 domain"/>
    <property type="evidence" value="ECO:0007669"/>
    <property type="project" value="InterPro"/>
</dbReference>
<feature type="domain" description="OTU" evidence="10">
    <location>
        <begin position="140"/>
        <end position="299"/>
    </location>
</feature>
<evidence type="ECO:0000256" key="2">
    <source>
        <dbReference type="ARBA" id="ARBA00007296"/>
    </source>
</evidence>
<dbReference type="Gene3D" id="3.60.10.10">
    <property type="entry name" value="Endonuclease/exonuclease/phosphatase"/>
    <property type="match status" value="1"/>
</dbReference>
<dbReference type="EMBL" id="CAJNNW010037168">
    <property type="protein sequence ID" value="CAE8739858.1"/>
    <property type="molecule type" value="Genomic_DNA"/>
</dbReference>
<dbReference type="Pfam" id="PF00137">
    <property type="entry name" value="ATP-synt_C"/>
    <property type="match status" value="1"/>
</dbReference>
<dbReference type="InterPro" id="IPR002379">
    <property type="entry name" value="ATPase_proteolipid_c-like_dom"/>
</dbReference>
<feature type="region of interest" description="Disordered" evidence="8">
    <location>
        <begin position="405"/>
        <end position="429"/>
    </location>
</feature>
<evidence type="ECO:0000313" key="11">
    <source>
        <dbReference type="EMBL" id="CAE8739858.1"/>
    </source>
</evidence>
<name>A0A813LWF2_POLGL</name>
<evidence type="ECO:0000256" key="7">
    <source>
        <dbReference type="ARBA" id="ARBA00023136"/>
    </source>
</evidence>
<accession>A0A813LWF2</accession>
<protein>
    <recommendedName>
        <fullName evidence="10">OTU domain-containing protein</fullName>
    </recommendedName>
</protein>
<dbReference type="InterPro" id="IPR035921">
    <property type="entry name" value="F/V-ATP_Csub_sf"/>
</dbReference>
<evidence type="ECO:0000256" key="3">
    <source>
        <dbReference type="ARBA" id="ARBA00022448"/>
    </source>
</evidence>
<dbReference type="InterPro" id="IPR000245">
    <property type="entry name" value="ATPase_proteolipid_csu"/>
</dbReference>
<dbReference type="CDD" id="cd18176">
    <property type="entry name" value="ATP-synt_Vo_c_ATP6C_rpt2"/>
    <property type="match status" value="1"/>
</dbReference>
<organism evidence="11 12">
    <name type="scientific">Polarella glacialis</name>
    <name type="common">Dinoflagellate</name>
    <dbReference type="NCBI Taxonomy" id="89957"/>
    <lineage>
        <taxon>Eukaryota</taxon>
        <taxon>Sar</taxon>
        <taxon>Alveolata</taxon>
        <taxon>Dinophyceae</taxon>
        <taxon>Suessiales</taxon>
        <taxon>Suessiaceae</taxon>
        <taxon>Polarella</taxon>
    </lineage>
</organism>
<feature type="transmembrane region" description="Helical" evidence="9">
    <location>
        <begin position="1741"/>
        <end position="1767"/>
    </location>
</feature>
<keyword evidence="5 9" id="KW-1133">Transmembrane helix</keyword>
<evidence type="ECO:0000259" key="10">
    <source>
        <dbReference type="PROSITE" id="PS50802"/>
    </source>
</evidence>
<evidence type="ECO:0000256" key="4">
    <source>
        <dbReference type="ARBA" id="ARBA00022692"/>
    </source>
</evidence>
<evidence type="ECO:0000256" key="5">
    <source>
        <dbReference type="ARBA" id="ARBA00022989"/>
    </source>
</evidence>
<dbReference type="PRINTS" id="PR00122">
    <property type="entry name" value="VACATPASE"/>
</dbReference>
<keyword evidence="3" id="KW-0813">Transport</keyword>
<dbReference type="CDD" id="cd22744">
    <property type="entry name" value="OTU"/>
    <property type="match status" value="1"/>
</dbReference>
<dbReference type="Proteomes" id="UP000626109">
    <property type="component" value="Unassembled WGS sequence"/>
</dbReference>
<keyword evidence="4 9" id="KW-0812">Transmembrane</keyword>
<dbReference type="SUPFAM" id="SSF56219">
    <property type="entry name" value="DNase I-like"/>
    <property type="match status" value="1"/>
</dbReference>
<dbReference type="PANTHER" id="PTHR10263">
    <property type="entry name" value="V-TYPE PROTON ATPASE PROTEOLIPID SUBUNIT"/>
    <property type="match status" value="1"/>
</dbReference>
<proteinExistence type="inferred from homology"/>
<dbReference type="InterPro" id="IPR003323">
    <property type="entry name" value="OTU_dom"/>
</dbReference>
<evidence type="ECO:0000256" key="8">
    <source>
        <dbReference type="SAM" id="MobiDB-lite"/>
    </source>
</evidence>
<dbReference type="GO" id="GO:0046961">
    <property type="term" value="F:proton-transporting ATPase activity, rotational mechanism"/>
    <property type="evidence" value="ECO:0007669"/>
    <property type="project" value="InterPro"/>
</dbReference>
<comment type="similarity">
    <text evidence="2">Belongs to the V-ATPase proteolipid subunit family.</text>
</comment>
<dbReference type="InterPro" id="IPR005135">
    <property type="entry name" value="Endo/exonuclease/phosphatase"/>
</dbReference>
<feature type="region of interest" description="Disordered" evidence="8">
    <location>
        <begin position="62"/>
        <end position="102"/>
    </location>
</feature>
<dbReference type="Gene3D" id="1.20.120.610">
    <property type="entry name" value="lithium bound rotor ring of v- atpase"/>
    <property type="match status" value="1"/>
</dbReference>
<dbReference type="Pfam" id="PF03372">
    <property type="entry name" value="Exo_endo_phos"/>
    <property type="match status" value="1"/>
</dbReference>
<comment type="subcellular location">
    <subcellularLocation>
        <location evidence="1">Membrane</location>
        <topology evidence="1">Multi-pass membrane protein</topology>
    </subcellularLocation>
</comment>
<dbReference type="SUPFAM" id="SSF81333">
    <property type="entry name" value="F1F0 ATP synthase subunit C"/>
    <property type="match status" value="1"/>
</dbReference>
<dbReference type="Gene3D" id="3.90.70.80">
    <property type="match status" value="1"/>
</dbReference>
<evidence type="ECO:0000256" key="9">
    <source>
        <dbReference type="SAM" id="Phobius"/>
    </source>
</evidence>
<feature type="compositionally biased region" description="Basic and acidic residues" evidence="8">
    <location>
        <begin position="66"/>
        <end position="86"/>
    </location>
</feature>
<gene>
    <name evidence="11" type="ORF">PGLA2088_LOCUS49795</name>
</gene>
<sequence>MAVYGASTLLAMQPCDPSSAFFGFMGVTSAIVFANMGPLMAQPSPEPDMVMRSIIPVMEVDGEDKMDEKGGMNENDPLEKRRKVDADTAAAPTPARSQARTEAQNDIIAAAPAPARSQVRTEANNDIDAKRASLSAPWGLQELDPGGDGDCGYRAIGVAYGLSNGETVEKVITEAKKLGATLRARATAWLRQKKKFKDSFAVDDMWTTGREDGPIPTSYEEWLIATARPRRWIDGPGFAVAATVLARQILIFKFIEGRWCRVAHYEPHSSDAKAKLQASRLPVLPVFLHNQHYTSVWSEPLDGSLTLQADCRGAGKSTASAAPSGNFDEADRILGPARTFSSSSSSASARTLRTCATWAHSTIAKNAALNVPAEVDKILANARSPGGSEFRWTCGECQLNLTADSRPQLSSRRTKHLQNRHGGGQRYPNSRLNGSNFVFKVSEAIPEEQREWNCPLCKGGLPHISRFDKLIAVQAHIKAEHPKQTPWKLYNLRRKRDPVLRKAREENGAKIRKTFDARRACGKDVYGKRGHKTVAVEPNWMEWTGSLKGRRKRCGAFISCARCFKGQASLTGVKCSGKAKFVKPQAQKFWKLLRERGYMNPGLIAAAWKTTTAVLDKYYGYADPASVAFTGPHLGLHNAYGSEGPRRRLSKGSVSLLTWCLNVSAATVAWQVLEDAAVLNVDAIALQEVKLDAEELKAFGSRADSLGYACFATRAKSRTKDNKEQGGTVFLVSKLYTSRIATKIVNSGGQATLVWVNGILFGSCYAAHDSERLDFLQDLNTYVYAMDSQTMFHLMGDWNDEPDESPLAAALESAGGRVQATGAPTRWEGRRCIDYVITNAEKELANLREECAAYSDRKLFIWRLKKTTSYAPPSGCDVHRWQQNVASAWPEVQRDVKPATNREQLGENIRQLCGQLEAAFKIAFANCSEDGKVPRGSRAKGSGPAFERIPEASAKADPFDECFETRVWRNNLGRLKELARLEADEDQTAAKSNARQVLADKLARAKKVDLARPRPYEVASIETLLESLRKDKLSTKISKWVKKIQSSESAAYRWLDVRQGPPIHNIFDEEGEAATQDIGEVLRVLVTHWRKVWHRSGPDLGNLHQLLEKVLGPKRKQQKWAHVSAAELAKEAKKQSGAAASIDGWSGDEVVSFSIEMWEAIAAMFRDCERLGLAPEDLANARQAHIPKEGKDVRETDGALHAAAMRPITVLSALWRVWGRARLRNSDTAEWLESWLRPEICGGRRNVDALSSVIQLLEAACDNKFIATFDYSLAFDFTSPKLAAEIFEWLGMPIGTANLILSVWESQTRVLQYAGEANANPEEVNTSLPQGDPSSLIAMAVENEAKEKYYHQNYALAIEEFAKVGAPPKTISGAPALGVELAPETGRPFTDKEKKKLDQAALVARKARSLPLPASRRLRIAAAKAVPKAAYGWLCEAPTEQIFAKVEDAIARAGPNPAMGDRDLKKLFRGHSASPYFMAGQRAKRSKSLPGIWRDVGWVHTLCTFLQKIGCLEVAAWRWTTRLGGIIDLDPSSEDFDQTSGAVGHNTREAWRQTLFERWLARTDARIDSRQCQASAYNEQRCTLTRKLVANDTHRFAVVTGASVSPQKFEEVRGADWEHMVWKCEASGKPPELAAPTDLLQRRLGWASTARTRAYNFAVFDWMAEVRQRILEESFPLTLAFDPGPDFVVTVIMDAATYSAYSGYARLGAGLTVGMSSLAAGLAIGVVGDAGVRANAQQPPLFVGMILILIFAEALGLYGLIVGLVVASTAEGKGKGLCSPYNV</sequence>
<keyword evidence="6" id="KW-0406">Ion transport</keyword>
<dbReference type="GO" id="GO:0003824">
    <property type="term" value="F:catalytic activity"/>
    <property type="evidence" value="ECO:0007669"/>
    <property type="project" value="InterPro"/>
</dbReference>
<reference evidence="11" key="1">
    <citation type="submission" date="2021-02" db="EMBL/GenBank/DDBJ databases">
        <authorList>
            <person name="Dougan E. K."/>
            <person name="Rhodes N."/>
            <person name="Thang M."/>
            <person name="Chan C."/>
        </authorList>
    </citation>
    <scope>NUCLEOTIDE SEQUENCE</scope>
</reference>
<keyword evidence="7 9" id="KW-0472">Membrane</keyword>
<comment type="caution">
    <text evidence="11">The sequence shown here is derived from an EMBL/GenBank/DDBJ whole genome shotgun (WGS) entry which is preliminary data.</text>
</comment>
<evidence type="ECO:0000313" key="12">
    <source>
        <dbReference type="Proteomes" id="UP000626109"/>
    </source>
</evidence>
<evidence type="ECO:0000256" key="1">
    <source>
        <dbReference type="ARBA" id="ARBA00004141"/>
    </source>
</evidence>
<feature type="transmembrane region" description="Helical" evidence="9">
    <location>
        <begin position="20"/>
        <end position="41"/>
    </location>
</feature>